<dbReference type="Proteomes" id="UP000484875">
    <property type="component" value="Unassembled WGS sequence"/>
</dbReference>
<dbReference type="Gene3D" id="3.40.50.2300">
    <property type="match status" value="1"/>
</dbReference>
<reference evidence="2 3" key="1">
    <citation type="submission" date="2019-12" db="EMBL/GenBank/DDBJ databases">
        <title>Novel species isolated from a subtropical stream in China.</title>
        <authorList>
            <person name="Lu H."/>
        </authorList>
    </citation>
    <scope>NUCLEOTIDE SEQUENCE [LARGE SCALE GENOMIC DNA]</scope>
    <source>
        <strain evidence="2 3">FT107W</strain>
    </source>
</reference>
<dbReference type="Pfam" id="PF01048">
    <property type="entry name" value="PNP_UDP_1"/>
    <property type="match status" value="1"/>
</dbReference>
<dbReference type="InterPro" id="IPR035994">
    <property type="entry name" value="Nucleoside_phosphorylase_sf"/>
</dbReference>
<accession>A0A845HIC1</accession>
<dbReference type="GO" id="GO:0005829">
    <property type="term" value="C:cytosol"/>
    <property type="evidence" value="ECO:0007669"/>
    <property type="project" value="TreeGrafter"/>
</dbReference>
<dbReference type="EMBL" id="WWCV01000030">
    <property type="protein sequence ID" value="MYN18491.1"/>
    <property type="molecule type" value="Genomic_DNA"/>
</dbReference>
<dbReference type="GO" id="GO:0008782">
    <property type="term" value="F:adenosylhomocysteine nucleosidase activity"/>
    <property type="evidence" value="ECO:0007669"/>
    <property type="project" value="TreeGrafter"/>
</dbReference>
<dbReference type="Gene3D" id="3.40.50.1580">
    <property type="entry name" value="Nucleoside phosphorylase domain"/>
    <property type="match status" value="1"/>
</dbReference>
<dbReference type="RefSeq" id="WP_161091033.1">
    <property type="nucleotide sequence ID" value="NZ_WWCV01000030.1"/>
</dbReference>
<organism evidence="2 3">
    <name type="scientific">Duganella vulcania</name>
    <dbReference type="NCBI Taxonomy" id="2692166"/>
    <lineage>
        <taxon>Bacteria</taxon>
        <taxon>Pseudomonadati</taxon>
        <taxon>Pseudomonadota</taxon>
        <taxon>Betaproteobacteria</taxon>
        <taxon>Burkholderiales</taxon>
        <taxon>Oxalobacteraceae</taxon>
        <taxon>Telluria group</taxon>
        <taxon>Duganella</taxon>
    </lineage>
</organism>
<comment type="caution">
    <text evidence="2">The sequence shown here is derived from an EMBL/GenBank/DDBJ whole genome shotgun (WGS) entry which is preliminary data.</text>
</comment>
<dbReference type="PANTHER" id="PTHR46832:SF1">
    <property type="entry name" value="5'-METHYLTHIOADENOSINE_S-ADENOSYLHOMOCYSTEINE NUCLEOSIDASE"/>
    <property type="match status" value="1"/>
</dbReference>
<evidence type="ECO:0000313" key="3">
    <source>
        <dbReference type="Proteomes" id="UP000484875"/>
    </source>
</evidence>
<dbReference type="PANTHER" id="PTHR46832">
    <property type="entry name" value="5'-METHYLTHIOADENOSINE/S-ADENOSYLHOMOCYSTEINE NUCLEOSIDASE"/>
    <property type="match status" value="1"/>
</dbReference>
<dbReference type="GO" id="GO:0008930">
    <property type="term" value="F:methylthioadenosine nucleosidase activity"/>
    <property type="evidence" value="ECO:0007669"/>
    <property type="project" value="TreeGrafter"/>
</dbReference>
<evidence type="ECO:0000313" key="2">
    <source>
        <dbReference type="EMBL" id="MYN18491.1"/>
    </source>
</evidence>
<dbReference type="AlphaFoldDB" id="A0A845HIC1"/>
<dbReference type="GO" id="GO:0009116">
    <property type="term" value="P:nucleoside metabolic process"/>
    <property type="evidence" value="ECO:0007669"/>
    <property type="project" value="InterPro"/>
</dbReference>
<dbReference type="GO" id="GO:0019284">
    <property type="term" value="P:L-methionine salvage from S-adenosylmethionine"/>
    <property type="evidence" value="ECO:0007669"/>
    <property type="project" value="TreeGrafter"/>
</dbReference>
<keyword evidence="3" id="KW-1185">Reference proteome</keyword>
<name>A0A845HIC1_9BURK</name>
<protein>
    <recommendedName>
        <fullName evidence="1">Nucleoside phosphorylase domain-containing protein</fullName>
    </recommendedName>
</protein>
<evidence type="ECO:0000259" key="1">
    <source>
        <dbReference type="Pfam" id="PF01048"/>
    </source>
</evidence>
<sequence length="415" mass="46118">MLKILVVDDQPQRFDFFKTEVIGKFALEKDIHLTIDSKAALSRLGETVYDIMIVDMAIPATSWDKDTVASGGVKLLQHLTEDDTLYHPKYIIGITGSTDEDADVTNYFANSTWTLLKTGKSGSDWSDRLIKLIEHAANIGKHEAEIKYLVDVCIVTALPDPEQSAVLQLPIIWEDNPQYVDSNTPVRRGVLTISDRGQLSIISACSMRMGSTESALLTLKLINKFRPRLVTMSGICAGMEKKTNYGDAILASPVWDWTASKWERDANGQEVILPAPHYIECAREVTSRFRTLQQDATFFSQMRTEWPATKPSTVLAAHIGPCASGPIVVADGTTLQKIKATQHRDVLGLEMEAYGLYCAAAVAGVPRPMAFSIKAVCDFADPRKNDEMQKYAAYTSARTLYEFLRRHGRELCSVM</sequence>
<feature type="domain" description="Nucleoside phosphorylase" evidence="1">
    <location>
        <begin position="153"/>
        <end position="403"/>
    </location>
</feature>
<dbReference type="SUPFAM" id="SSF53167">
    <property type="entry name" value="Purine and uridine phosphorylases"/>
    <property type="match status" value="1"/>
</dbReference>
<proteinExistence type="predicted"/>
<dbReference type="InterPro" id="IPR011006">
    <property type="entry name" value="CheY-like_superfamily"/>
</dbReference>
<gene>
    <name evidence="2" type="ORF">GTP81_17205</name>
</gene>
<dbReference type="SUPFAM" id="SSF52172">
    <property type="entry name" value="CheY-like"/>
    <property type="match status" value="1"/>
</dbReference>
<dbReference type="InterPro" id="IPR000845">
    <property type="entry name" value="Nucleoside_phosphorylase_d"/>
</dbReference>